<dbReference type="InterPro" id="IPR018108">
    <property type="entry name" value="MCP_transmembrane"/>
</dbReference>
<feature type="repeat" description="Solcar" evidence="10">
    <location>
        <begin position="37"/>
        <end position="126"/>
    </location>
</feature>
<dbReference type="Gene3D" id="1.50.40.10">
    <property type="entry name" value="Mitochondrial carrier domain"/>
    <property type="match status" value="1"/>
</dbReference>
<dbReference type="EMBL" id="BLIY01000017">
    <property type="protein sequence ID" value="GFE54741.1"/>
    <property type="molecule type" value="Genomic_DNA"/>
</dbReference>
<dbReference type="Pfam" id="PF00153">
    <property type="entry name" value="Mito_carr"/>
    <property type="match status" value="3"/>
</dbReference>
<dbReference type="SUPFAM" id="SSF103506">
    <property type="entry name" value="Mitochondrial carrier"/>
    <property type="match status" value="1"/>
</dbReference>
<dbReference type="PROSITE" id="PS50920">
    <property type="entry name" value="SOLCAR"/>
    <property type="match status" value="3"/>
</dbReference>
<organism evidence="13 14">
    <name type="scientific">Babesia ovis</name>
    <dbReference type="NCBI Taxonomy" id="5869"/>
    <lineage>
        <taxon>Eukaryota</taxon>
        <taxon>Sar</taxon>
        <taxon>Alveolata</taxon>
        <taxon>Apicomplexa</taxon>
        <taxon>Aconoidasida</taxon>
        <taxon>Piroplasmida</taxon>
        <taxon>Babesiidae</taxon>
        <taxon>Babesia</taxon>
    </lineage>
</organism>
<proteinExistence type="inferred from homology"/>
<dbReference type="PANTHER" id="PTHR45760:SF2">
    <property type="entry name" value="FI19922P1-RELATED"/>
    <property type="match status" value="1"/>
</dbReference>
<dbReference type="GO" id="GO:0005743">
    <property type="term" value="C:mitochondrial inner membrane"/>
    <property type="evidence" value="ECO:0007669"/>
    <property type="project" value="UniProtKB-SubCell"/>
</dbReference>
<dbReference type="PANTHER" id="PTHR45760">
    <property type="entry name" value="FI19922P1-RELATED"/>
    <property type="match status" value="1"/>
</dbReference>
<sequence length="304" mass="33620">MSGFSGSGVTTLPPTHTTSVTTTDTSSATNGLTPPPVDTRNILKGTTIGGLMVSSMCVPTDVIRNYWYFNPDLKGLRGRMSTLGVARRIYATHGLKCFFTGFNLTVLNVIAGQTLFLVVYDTMKSQVSTPIASVLGRMVTLLSMQPLECLRTYKQANLAQHTSTFFSGTRGLQSFLSLYRGLTPTVIRDVPFSAVHWPLNDWLYRRFANVRSDTELSKQQRFAMSFISGGISSTFATVISQPFDIVKTNIQANTDRGRCLTLRGELYRFFGEYGMRGFLIGLTPRLIKVVPGCAIISGCYRYFN</sequence>
<evidence type="ECO:0000313" key="13">
    <source>
        <dbReference type="EMBL" id="GFE54741.1"/>
    </source>
</evidence>
<evidence type="ECO:0000256" key="2">
    <source>
        <dbReference type="ARBA" id="ARBA00006375"/>
    </source>
</evidence>
<dbReference type="OrthoDB" id="409586at2759"/>
<evidence type="ECO:0000256" key="3">
    <source>
        <dbReference type="ARBA" id="ARBA00022448"/>
    </source>
</evidence>
<evidence type="ECO:0000256" key="1">
    <source>
        <dbReference type="ARBA" id="ARBA00004448"/>
    </source>
</evidence>
<evidence type="ECO:0000256" key="6">
    <source>
        <dbReference type="ARBA" id="ARBA00022792"/>
    </source>
</evidence>
<evidence type="ECO:0000256" key="11">
    <source>
        <dbReference type="RuleBase" id="RU000488"/>
    </source>
</evidence>
<feature type="region of interest" description="Disordered" evidence="12">
    <location>
        <begin position="1"/>
        <end position="39"/>
    </location>
</feature>
<keyword evidence="4 10" id="KW-0812">Transmembrane</keyword>
<keyword evidence="9 10" id="KW-0472">Membrane</keyword>
<keyword evidence="6" id="KW-0999">Mitochondrion inner membrane</keyword>
<evidence type="ECO:0000313" key="14">
    <source>
        <dbReference type="Proteomes" id="UP001057455"/>
    </source>
</evidence>
<name>A0A9W5TCB6_BABOV</name>
<keyword evidence="14" id="KW-1185">Reference proteome</keyword>
<accession>A0A9W5TCB6</accession>
<keyword evidence="7" id="KW-1133">Transmembrane helix</keyword>
<feature type="compositionally biased region" description="Low complexity" evidence="12">
    <location>
        <begin position="7"/>
        <end position="32"/>
    </location>
</feature>
<feature type="repeat" description="Solcar" evidence="10">
    <location>
        <begin position="127"/>
        <end position="206"/>
    </location>
</feature>
<evidence type="ECO:0000256" key="8">
    <source>
        <dbReference type="ARBA" id="ARBA00023128"/>
    </source>
</evidence>
<gene>
    <name evidence="13" type="ORF">BaOVIS_021450</name>
</gene>
<keyword evidence="8" id="KW-0496">Mitochondrion</keyword>
<evidence type="ECO:0000256" key="9">
    <source>
        <dbReference type="ARBA" id="ARBA00023136"/>
    </source>
</evidence>
<dbReference type="AlphaFoldDB" id="A0A9W5TCB6"/>
<evidence type="ECO:0000256" key="4">
    <source>
        <dbReference type="ARBA" id="ARBA00022692"/>
    </source>
</evidence>
<comment type="subcellular location">
    <subcellularLocation>
        <location evidence="1">Mitochondrion inner membrane</location>
        <topology evidence="1">Multi-pass membrane protein</topology>
    </subcellularLocation>
</comment>
<comment type="caution">
    <text evidence="13">The sequence shown here is derived from an EMBL/GenBank/DDBJ whole genome shotgun (WGS) entry which is preliminary data.</text>
</comment>
<evidence type="ECO:0000256" key="7">
    <source>
        <dbReference type="ARBA" id="ARBA00022989"/>
    </source>
</evidence>
<evidence type="ECO:0000256" key="12">
    <source>
        <dbReference type="SAM" id="MobiDB-lite"/>
    </source>
</evidence>
<dbReference type="GO" id="GO:1990542">
    <property type="term" value="P:mitochondrial transmembrane transport"/>
    <property type="evidence" value="ECO:0007669"/>
    <property type="project" value="InterPro"/>
</dbReference>
<dbReference type="InterPro" id="IPR045315">
    <property type="entry name" value="Mtm1-like"/>
</dbReference>
<comment type="similarity">
    <text evidence="2 11">Belongs to the mitochondrial carrier (TC 2.A.29) family.</text>
</comment>
<evidence type="ECO:0000256" key="5">
    <source>
        <dbReference type="ARBA" id="ARBA00022737"/>
    </source>
</evidence>
<dbReference type="Proteomes" id="UP001057455">
    <property type="component" value="Unassembled WGS sequence"/>
</dbReference>
<feature type="repeat" description="Solcar" evidence="10">
    <location>
        <begin position="220"/>
        <end position="304"/>
    </location>
</feature>
<keyword evidence="3 11" id="KW-0813">Transport</keyword>
<protein>
    <submittedName>
        <fullName evidence="13">Mitochondrial carrier protein</fullName>
    </submittedName>
</protein>
<evidence type="ECO:0000256" key="10">
    <source>
        <dbReference type="PROSITE-ProRule" id="PRU00282"/>
    </source>
</evidence>
<reference evidence="13" key="1">
    <citation type="submission" date="2019-12" db="EMBL/GenBank/DDBJ databases">
        <title>Genome sequence of Babesia ovis.</title>
        <authorList>
            <person name="Yamagishi J."/>
            <person name="Sevinc F."/>
            <person name="Xuan X."/>
        </authorList>
    </citation>
    <scope>NUCLEOTIDE SEQUENCE</scope>
    <source>
        <strain evidence="13">Selcuk</strain>
    </source>
</reference>
<dbReference type="InterPro" id="IPR023395">
    <property type="entry name" value="MCP_dom_sf"/>
</dbReference>
<keyword evidence="5" id="KW-0677">Repeat</keyword>